<organism evidence="1 2">
    <name type="scientific">Hymenobacter cavernae</name>
    <dbReference type="NCBI Taxonomy" id="2044852"/>
    <lineage>
        <taxon>Bacteria</taxon>
        <taxon>Pseudomonadati</taxon>
        <taxon>Bacteroidota</taxon>
        <taxon>Cytophagia</taxon>
        <taxon>Cytophagales</taxon>
        <taxon>Hymenobacteraceae</taxon>
        <taxon>Hymenobacter</taxon>
    </lineage>
</organism>
<proteinExistence type="predicted"/>
<dbReference type="Proteomes" id="UP000632273">
    <property type="component" value="Unassembled WGS sequence"/>
</dbReference>
<evidence type="ECO:0000313" key="1">
    <source>
        <dbReference type="EMBL" id="GGF01825.1"/>
    </source>
</evidence>
<evidence type="ECO:0008006" key="3">
    <source>
        <dbReference type="Google" id="ProtNLM"/>
    </source>
</evidence>
<protein>
    <recommendedName>
        <fullName evidence="3">STAS/SEC14 domain-containing protein</fullName>
    </recommendedName>
</protein>
<evidence type="ECO:0000313" key="2">
    <source>
        <dbReference type="Proteomes" id="UP000632273"/>
    </source>
</evidence>
<sequence>MTDITLISEPYGSILFTPAVPCITIQWHSFANRQQFRSLMDRALVAYQTELAHHPRPLGWIADSRQLSALTPDDQNWCDTDWNPRAYAAGIRHIGIVIPESIFGKIAVQQYVTNVLHSDGYTFETRNFSSPQETKEWLQEVLPTTQP</sequence>
<gene>
    <name evidence="1" type="ORF">GCM10011383_10890</name>
</gene>
<keyword evidence="2" id="KW-1185">Reference proteome</keyword>
<comment type="caution">
    <text evidence="1">The sequence shown here is derived from an EMBL/GenBank/DDBJ whole genome shotgun (WGS) entry which is preliminary data.</text>
</comment>
<accession>A0ABQ1TRS3</accession>
<dbReference type="EMBL" id="BMHT01000002">
    <property type="protein sequence ID" value="GGF01825.1"/>
    <property type="molecule type" value="Genomic_DNA"/>
</dbReference>
<dbReference type="RefSeq" id="WP_188811856.1">
    <property type="nucleotide sequence ID" value="NZ_BMHT01000002.1"/>
</dbReference>
<name>A0ABQ1TRS3_9BACT</name>
<reference evidence="2" key="1">
    <citation type="journal article" date="2019" name="Int. J. Syst. Evol. Microbiol.">
        <title>The Global Catalogue of Microorganisms (GCM) 10K type strain sequencing project: providing services to taxonomists for standard genome sequencing and annotation.</title>
        <authorList>
            <consortium name="The Broad Institute Genomics Platform"/>
            <consortium name="The Broad Institute Genome Sequencing Center for Infectious Disease"/>
            <person name="Wu L."/>
            <person name="Ma J."/>
        </authorList>
    </citation>
    <scope>NUCLEOTIDE SEQUENCE [LARGE SCALE GENOMIC DNA]</scope>
    <source>
        <strain evidence="2">CGMCC 1.15197</strain>
    </source>
</reference>